<name>A0A4V6UG98_9SPHN</name>
<dbReference type="AlphaFoldDB" id="A0A4V6UG98"/>
<dbReference type="InterPro" id="IPR008792">
    <property type="entry name" value="PQQD"/>
</dbReference>
<accession>A0A4V6UG98</accession>
<gene>
    <name evidence="1" type="ORF">E5222_14625</name>
</gene>
<evidence type="ECO:0000313" key="2">
    <source>
        <dbReference type="Proteomes" id="UP000309389"/>
    </source>
</evidence>
<proteinExistence type="predicted"/>
<comment type="caution">
    <text evidence="1">The sequence shown here is derived from an EMBL/GenBank/DDBJ whole genome shotgun (WGS) entry which is preliminary data.</text>
</comment>
<dbReference type="InterPro" id="IPR041881">
    <property type="entry name" value="PqqD_sf"/>
</dbReference>
<dbReference type="OrthoDB" id="1495225at2"/>
<dbReference type="Proteomes" id="UP000309389">
    <property type="component" value="Unassembled WGS sequence"/>
</dbReference>
<keyword evidence="2" id="KW-1185">Reference proteome</keyword>
<dbReference type="Gene3D" id="1.10.10.1150">
    <property type="entry name" value="Coenzyme PQQ synthesis protein D (PqqD)"/>
    <property type="match status" value="1"/>
</dbReference>
<dbReference type="Pfam" id="PF05402">
    <property type="entry name" value="PqqD"/>
    <property type="match status" value="1"/>
</dbReference>
<sequence>MHSSSMWKTSHDCRRISAAAATLPCIQGATGWITRATTMRCRRSSTGWRDMPGKNGQAMKASDILTASEDAIAREVGGELVLMHLASGTYFGLNAVGARIWQLLEAGEQSLAGLCRTIVTEFDAPADVIEHDIAALAGDLEEHELVTRRAGS</sequence>
<evidence type="ECO:0000313" key="1">
    <source>
        <dbReference type="EMBL" id="TIX48967.1"/>
    </source>
</evidence>
<dbReference type="EMBL" id="SSHH01000004">
    <property type="protein sequence ID" value="TIX48967.1"/>
    <property type="molecule type" value="Genomic_DNA"/>
</dbReference>
<protein>
    <submittedName>
        <fullName evidence="1">PqqD family protein</fullName>
    </submittedName>
</protein>
<organism evidence="1 2">
    <name type="scientific">Alteraurantiacibacter aquimixticola</name>
    <dbReference type="NCBI Taxonomy" id="2489173"/>
    <lineage>
        <taxon>Bacteria</taxon>
        <taxon>Pseudomonadati</taxon>
        <taxon>Pseudomonadota</taxon>
        <taxon>Alphaproteobacteria</taxon>
        <taxon>Sphingomonadales</taxon>
        <taxon>Erythrobacteraceae</taxon>
        <taxon>Alteraurantiacibacter</taxon>
    </lineage>
</organism>
<reference evidence="1 2" key="1">
    <citation type="submission" date="2019-04" db="EMBL/GenBank/DDBJ databases">
        <title>Altererythrobacter aquimixticola sp. nov., isolated from sediment of junction between the ocean and a freshwater spring.</title>
        <authorList>
            <person name="Yoon J.-H."/>
        </authorList>
    </citation>
    <scope>NUCLEOTIDE SEQUENCE [LARGE SCALE GENOMIC DNA]</scope>
    <source>
        <strain evidence="1 2">SSKS-13</strain>
    </source>
</reference>